<organism evidence="3 4">
    <name type="scientific">Methylophaga muralis</name>
    <dbReference type="NCBI Taxonomy" id="291169"/>
    <lineage>
        <taxon>Bacteria</taxon>
        <taxon>Pseudomonadati</taxon>
        <taxon>Pseudomonadota</taxon>
        <taxon>Gammaproteobacteria</taxon>
        <taxon>Thiotrichales</taxon>
        <taxon>Piscirickettsiaceae</taxon>
        <taxon>Methylophaga</taxon>
    </lineage>
</organism>
<dbReference type="PANTHER" id="PTHR36305">
    <property type="entry name" value="PHOSPHATIDYLGLYCEROPHOSPHATASE A"/>
    <property type="match status" value="1"/>
</dbReference>
<feature type="transmembrane region" description="Helical" evidence="1">
    <location>
        <begin position="9"/>
        <end position="30"/>
    </location>
</feature>
<feature type="transmembrane region" description="Helical" evidence="1">
    <location>
        <begin position="83"/>
        <end position="101"/>
    </location>
</feature>
<sequence length="202" mass="21709">MKTLLSKKMIITVTILGIAAVVIVVSFILSGQSLCGVPADDLMGMLAISFGLGCVPLIPGTAGALGGIILSLMICRLSIRKQLIAVTLLILVAIPICDYGETYFDGKDASQIVADELFTFPVATIGLPIHQYPVMLAGIFMTNRIIDWTKPPPARAAESLPGGVGVVLDDVVASLWTLLLFSIGWRWYRRASVKRDTFTNDD</sequence>
<evidence type="ECO:0000313" key="3">
    <source>
        <dbReference type="EMBL" id="ODN65757.1"/>
    </source>
</evidence>
<name>A0A1E3GP17_9GAMM</name>
<reference evidence="3 4" key="1">
    <citation type="submission" date="2016-07" db="EMBL/GenBank/DDBJ databases">
        <title>Draft Genome Sequence of Methylophaga muralis Bur 1.</title>
        <authorList>
            <person name="Vasilenko O.V."/>
            <person name="Doronina N.V."/>
            <person name="Shmareva M.N."/>
            <person name="Tarlachkov S.V."/>
            <person name="Mustakhimov I."/>
            <person name="Trotsenko Y.A."/>
        </authorList>
    </citation>
    <scope>NUCLEOTIDE SEQUENCE [LARGE SCALE GENOMIC DNA]</scope>
    <source>
        <strain evidence="3 4">Bur 1</strain>
    </source>
</reference>
<keyword evidence="1" id="KW-1133">Transmembrane helix</keyword>
<dbReference type="AlphaFoldDB" id="A0A1E3GP17"/>
<comment type="caution">
    <text evidence="3">The sequence shown here is derived from an EMBL/GenBank/DDBJ whole genome shotgun (WGS) entry which is preliminary data.</text>
</comment>
<keyword evidence="1" id="KW-0812">Transmembrane</keyword>
<dbReference type="RefSeq" id="WP_084003077.1">
    <property type="nucleotide sequence ID" value="NZ_MCRI01000041.1"/>
</dbReference>
<dbReference type="EC" id="3.1.3.27" evidence="3"/>
<dbReference type="GO" id="GO:0009395">
    <property type="term" value="P:phospholipid catabolic process"/>
    <property type="evidence" value="ECO:0007669"/>
    <property type="project" value="UniProtKB-KW"/>
</dbReference>
<dbReference type="Pfam" id="PF04608">
    <property type="entry name" value="PgpA"/>
    <property type="match status" value="1"/>
</dbReference>
<keyword evidence="4" id="KW-1185">Reference proteome</keyword>
<evidence type="ECO:0000256" key="1">
    <source>
        <dbReference type="SAM" id="Phobius"/>
    </source>
</evidence>
<dbReference type="InterPro" id="IPR026037">
    <property type="entry name" value="PgpA"/>
</dbReference>
<dbReference type="EMBL" id="MCRI01000041">
    <property type="protein sequence ID" value="ODN65757.1"/>
    <property type="molecule type" value="Genomic_DNA"/>
</dbReference>
<protein>
    <submittedName>
        <fullName evidence="3">Phosphatidylglycerophosphatase A</fullName>
        <ecNumber evidence="3">3.1.3.27</ecNumber>
    </submittedName>
</protein>
<dbReference type="SUPFAM" id="SSF101307">
    <property type="entry name" value="YutG-like"/>
    <property type="match status" value="1"/>
</dbReference>
<keyword evidence="3" id="KW-0378">Hydrolase</keyword>
<evidence type="ECO:0000313" key="4">
    <source>
        <dbReference type="Proteomes" id="UP000094379"/>
    </source>
</evidence>
<gene>
    <name evidence="3" type="primary">pgpA_2</name>
    <name evidence="3" type="ORF">A9E74_02480</name>
</gene>
<dbReference type="GO" id="GO:0006655">
    <property type="term" value="P:phosphatidylglycerol biosynthetic process"/>
    <property type="evidence" value="ECO:0007669"/>
    <property type="project" value="UniProtKB-UniPathway"/>
</dbReference>
<dbReference type="GO" id="GO:0005886">
    <property type="term" value="C:plasma membrane"/>
    <property type="evidence" value="ECO:0007669"/>
    <property type="project" value="UniProtKB-SubCell"/>
</dbReference>
<evidence type="ECO:0000259" key="2">
    <source>
        <dbReference type="Pfam" id="PF04608"/>
    </source>
</evidence>
<dbReference type="InterPro" id="IPR007686">
    <property type="entry name" value="YutG/PgpA"/>
</dbReference>
<dbReference type="UniPathway" id="UPA00084">
    <property type="reaction ID" value="UER00504"/>
</dbReference>
<proteinExistence type="predicted"/>
<dbReference type="GO" id="GO:0046872">
    <property type="term" value="F:metal ion binding"/>
    <property type="evidence" value="ECO:0007669"/>
    <property type="project" value="UniProtKB-KW"/>
</dbReference>
<keyword evidence="1" id="KW-0472">Membrane</keyword>
<feature type="domain" description="YutG/PgpA" evidence="2">
    <location>
        <begin position="46"/>
        <end position="181"/>
    </location>
</feature>
<dbReference type="GO" id="GO:0008962">
    <property type="term" value="F:phosphatidylglycerophosphatase activity"/>
    <property type="evidence" value="ECO:0007669"/>
    <property type="project" value="UniProtKB-EC"/>
</dbReference>
<dbReference type="PANTHER" id="PTHR36305:SF1">
    <property type="entry name" value="PHOSPHATIDYLGLYCEROPHOSPHATASE A"/>
    <property type="match status" value="1"/>
</dbReference>
<dbReference type="STRING" id="291169.A9E74_02480"/>
<dbReference type="InterPro" id="IPR036681">
    <property type="entry name" value="PgpA-like_sf"/>
</dbReference>
<accession>A0A1E3GP17</accession>
<dbReference type="Proteomes" id="UP000094379">
    <property type="component" value="Unassembled WGS sequence"/>
</dbReference>
<feature type="transmembrane region" description="Helical" evidence="1">
    <location>
        <begin position="42"/>
        <end position="71"/>
    </location>
</feature>